<accession>A0A920CL10</accession>
<evidence type="ECO:0000313" key="3">
    <source>
        <dbReference type="Proteomes" id="UP000678895"/>
    </source>
</evidence>
<evidence type="ECO:0000256" key="1">
    <source>
        <dbReference type="SAM" id="MobiDB-lite"/>
    </source>
</evidence>
<dbReference type="EMBL" id="BORS01000002">
    <property type="protein sequence ID" value="GIO41188.1"/>
    <property type="molecule type" value="Genomic_DNA"/>
</dbReference>
<reference evidence="2" key="1">
    <citation type="submission" date="2021-03" db="EMBL/GenBank/DDBJ databases">
        <title>Antimicrobial resistance genes in bacteria isolated from Japanese honey, and their potential for conferring macrolide and lincosamide resistance in the American foulbrood pathogen Paenibacillus larvae.</title>
        <authorList>
            <person name="Okamoto M."/>
            <person name="Kumagai M."/>
            <person name="Kanamori H."/>
            <person name="Takamatsu D."/>
        </authorList>
    </citation>
    <scope>NUCLEOTIDE SEQUENCE</scope>
    <source>
        <strain evidence="2">J41TS4</strain>
    </source>
</reference>
<protein>
    <submittedName>
        <fullName evidence="2">Uncharacterized protein</fullName>
    </submittedName>
</protein>
<keyword evidence="3" id="KW-1185">Reference proteome</keyword>
<gene>
    <name evidence="2" type="ORF">J41TS4_09460</name>
</gene>
<organism evidence="2 3">
    <name type="scientific">Paenibacillus apis</name>
    <dbReference type="NCBI Taxonomy" id="1792174"/>
    <lineage>
        <taxon>Bacteria</taxon>
        <taxon>Bacillati</taxon>
        <taxon>Bacillota</taxon>
        <taxon>Bacilli</taxon>
        <taxon>Bacillales</taxon>
        <taxon>Paenibacillaceae</taxon>
        <taxon>Paenibacillus</taxon>
    </lineage>
</organism>
<sequence length="78" mass="8630">MLLIYRNTIVSGLLFIADFDAGIWDQILEHVSIEPDFESIMIDATIVHRDAVPDGANEKTSLGGSRRSEAFPKISDPL</sequence>
<dbReference type="AlphaFoldDB" id="A0A920CL10"/>
<dbReference type="Proteomes" id="UP000678895">
    <property type="component" value="Unassembled WGS sequence"/>
</dbReference>
<comment type="caution">
    <text evidence="2">The sequence shown here is derived from an EMBL/GenBank/DDBJ whole genome shotgun (WGS) entry which is preliminary data.</text>
</comment>
<proteinExistence type="predicted"/>
<name>A0A920CL10_9BACL</name>
<evidence type="ECO:0000313" key="2">
    <source>
        <dbReference type="EMBL" id="GIO41188.1"/>
    </source>
</evidence>
<feature type="region of interest" description="Disordered" evidence="1">
    <location>
        <begin position="54"/>
        <end position="78"/>
    </location>
</feature>